<organism evidence="2 3">
    <name type="scientific">Eggerthella guodeyinii</name>
    <dbReference type="NCBI Taxonomy" id="2690837"/>
    <lineage>
        <taxon>Bacteria</taxon>
        <taxon>Bacillati</taxon>
        <taxon>Actinomycetota</taxon>
        <taxon>Coriobacteriia</taxon>
        <taxon>Eggerthellales</taxon>
        <taxon>Eggerthellaceae</taxon>
        <taxon>Eggerthella</taxon>
    </lineage>
</organism>
<evidence type="ECO:0000313" key="3">
    <source>
        <dbReference type="Proteomes" id="UP000478463"/>
    </source>
</evidence>
<protein>
    <submittedName>
        <fullName evidence="2">Sulfurase</fullName>
    </submittedName>
</protein>
<dbReference type="GO" id="GO:0030170">
    <property type="term" value="F:pyridoxal phosphate binding"/>
    <property type="evidence" value="ECO:0007669"/>
    <property type="project" value="InterPro"/>
</dbReference>
<dbReference type="InterPro" id="IPR011037">
    <property type="entry name" value="Pyrv_Knase-like_insert_dom_sf"/>
</dbReference>
<dbReference type="PANTHER" id="PTHR36930:SF1">
    <property type="entry name" value="MOSC DOMAIN-CONTAINING PROTEIN"/>
    <property type="match status" value="1"/>
</dbReference>
<name>A0A6L7IRB2_9ACTN</name>
<dbReference type="PROSITE" id="PS51340">
    <property type="entry name" value="MOSC"/>
    <property type="match status" value="1"/>
</dbReference>
<dbReference type="Proteomes" id="UP000478463">
    <property type="component" value="Chromosome"/>
</dbReference>
<evidence type="ECO:0000256" key="1">
    <source>
        <dbReference type="SAM" id="MobiDB-lite"/>
    </source>
</evidence>
<dbReference type="Gene3D" id="2.40.33.20">
    <property type="entry name" value="PK beta-barrel domain-like"/>
    <property type="match status" value="1"/>
</dbReference>
<dbReference type="SUPFAM" id="SSF50800">
    <property type="entry name" value="PK beta-barrel domain-like"/>
    <property type="match status" value="1"/>
</dbReference>
<dbReference type="Pfam" id="PF03473">
    <property type="entry name" value="MOSC"/>
    <property type="match status" value="1"/>
</dbReference>
<dbReference type="InterPro" id="IPR052716">
    <property type="entry name" value="MOSC_domain"/>
</dbReference>
<sequence>MEQARQHEGNARGRVRSINVSKRKGTRKTPCDAAVRVIAHQGVADDAHAGDWHRQVSLLAWESIEKARATGLDVVEGDFAENVTTEGIDLLALPLGTRVRIGNDVLLELSQIGKVCHTKCAIYHLAGDCIFPREGIFFVALEGGAINVNDPVEVIALGDGTCAYTPPEALAELAAAQG</sequence>
<gene>
    <name evidence="2" type="ORF">GS424_001430</name>
</gene>
<feature type="compositionally biased region" description="Basic and acidic residues" evidence="1">
    <location>
        <begin position="1"/>
        <end position="11"/>
    </location>
</feature>
<dbReference type="GO" id="GO:0003824">
    <property type="term" value="F:catalytic activity"/>
    <property type="evidence" value="ECO:0007669"/>
    <property type="project" value="InterPro"/>
</dbReference>
<dbReference type="AlphaFoldDB" id="A0A6L7IRB2"/>
<dbReference type="RefSeq" id="WP_160942075.1">
    <property type="nucleotide sequence ID" value="NZ_CP063310.1"/>
</dbReference>
<dbReference type="EMBL" id="CP063310">
    <property type="protein sequence ID" value="QOS68561.1"/>
    <property type="molecule type" value="Genomic_DNA"/>
</dbReference>
<accession>A0A6L7IRB2</accession>
<feature type="region of interest" description="Disordered" evidence="1">
    <location>
        <begin position="1"/>
        <end position="27"/>
    </location>
</feature>
<dbReference type="PANTHER" id="PTHR36930">
    <property type="entry name" value="METAL-SULFUR CLUSTER BIOSYNTHESIS PROTEINS YUAD-RELATED"/>
    <property type="match status" value="1"/>
</dbReference>
<dbReference type="GO" id="GO:0030151">
    <property type="term" value="F:molybdenum ion binding"/>
    <property type="evidence" value="ECO:0007669"/>
    <property type="project" value="InterPro"/>
</dbReference>
<dbReference type="KEGG" id="egd:GS424_001430"/>
<reference evidence="2 3" key="1">
    <citation type="submission" date="2020-10" db="EMBL/GenBank/DDBJ databases">
        <title>Eggerthella sp. nov., isolated from human feces.</title>
        <authorList>
            <person name="Yajun G."/>
        </authorList>
    </citation>
    <scope>NUCLEOTIDE SEQUENCE [LARGE SCALE GENOMIC DNA]</scope>
    <source>
        <strain evidence="2 3">HF-1101</strain>
    </source>
</reference>
<evidence type="ECO:0000313" key="2">
    <source>
        <dbReference type="EMBL" id="QOS68561.1"/>
    </source>
</evidence>
<dbReference type="InterPro" id="IPR005302">
    <property type="entry name" value="MoCF_Sase_C"/>
</dbReference>
<proteinExistence type="predicted"/>